<dbReference type="SUPFAM" id="SSF47413">
    <property type="entry name" value="lambda repressor-like DNA-binding domains"/>
    <property type="match status" value="1"/>
</dbReference>
<dbReference type="InterPro" id="IPR001387">
    <property type="entry name" value="Cro/C1-type_HTH"/>
</dbReference>
<dbReference type="InterPro" id="IPR010982">
    <property type="entry name" value="Lambda_DNA-bd_dom_sf"/>
</dbReference>
<protein>
    <submittedName>
        <fullName evidence="2">Helix-turn-helix transcriptional regulator</fullName>
    </submittedName>
</protein>
<accession>A0ABU2QVD4</accession>
<organism evidence="2 3">
    <name type="scientific">Streptomyces evansiae</name>
    <dbReference type="NCBI Taxonomy" id="3075535"/>
    <lineage>
        <taxon>Bacteria</taxon>
        <taxon>Bacillati</taxon>
        <taxon>Actinomycetota</taxon>
        <taxon>Actinomycetes</taxon>
        <taxon>Kitasatosporales</taxon>
        <taxon>Streptomycetaceae</taxon>
        <taxon>Streptomyces</taxon>
    </lineage>
</organism>
<sequence>MSATDFQTGREALGARLRELRTEAGLQGKDLAARLGWQRSKVSRLETGKQTPTVDDLATWAQATDETAASDLTSRLRGLESQHRSWRRQLTAGHRAVQDRYVSTYRAVRAVRGYEATVIPGLVQTADYARALFACNSQLHRTPPDAEAAVNSRMARQAVLYEPGRTFRVLIWEGALHALICERDAMAAQLDRLVSLIGLPSIDLGIVPLGAPMPFALKHGFWIYDEARVIVETISSELTLESDDDLSLYGRVWDQLSETAARGTQAHRLIARARASLGLA</sequence>
<dbReference type="Pfam" id="PF19054">
    <property type="entry name" value="DUF5753"/>
    <property type="match status" value="1"/>
</dbReference>
<comment type="caution">
    <text evidence="2">The sequence shown here is derived from an EMBL/GenBank/DDBJ whole genome shotgun (WGS) entry which is preliminary data.</text>
</comment>
<name>A0ABU2QVD4_9ACTN</name>
<dbReference type="SMART" id="SM00530">
    <property type="entry name" value="HTH_XRE"/>
    <property type="match status" value="1"/>
</dbReference>
<dbReference type="Proteomes" id="UP001183610">
    <property type="component" value="Unassembled WGS sequence"/>
</dbReference>
<reference evidence="3" key="1">
    <citation type="submission" date="2023-07" db="EMBL/GenBank/DDBJ databases">
        <title>30 novel species of actinomycetes from the DSMZ collection.</title>
        <authorList>
            <person name="Nouioui I."/>
        </authorList>
    </citation>
    <scope>NUCLEOTIDE SEQUENCE [LARGE SCALE GENOMIC DNA]</scope>
    <source>
        <strain evidence="3">DSM 41979</strain>
    </source>
</reference>
<dbReference type="CDD" id="cd00093">
    <property type="entry name" value="HTH_XRE"/>
    <property type="match status" value="1"/>
</dbReference>
<gene>
    <name evidence="2" type="ORF">RM698_02455</name>
</gene>
<dbReference type="InterPro" id="IPR043917">
    <property type="entry name" value="DUF5753"/>
</dbReference>
<dbReference type="Pfam" id="PF13560">
    <property type="entry name" value="HTH_31"/>
    <property type="match status" value="1"/>
</dbReference>
<dbReference type="RefSeq" id="WP_009064811.1">
    <property type="nucleotide sequence ID" value="NZ_JAVRET010000003.1"/>
</dbReference>
<evidence type="ECO:0000259" key="1">
    <source>
        <dbReference type="PROSITE" id="PS50943"/>
    </source>
</evidence>
<evidence type="ECO:0000313" key="3">
    <source>
        <dbReference type="Proteomes" id="UP001183610"/>
    </source>
</evidence>
<evidence type="ECO:0000313" key="2">
    <source>
        <dbReference type="EMBL" id="MDT0407911.1"/>
    </source>
</evidence>
<proteinExistence type="predicted"/>
<dbReference type="PROSITE" id="PS50943">
    <property type="entry name" value="HTH_CROC1"/>
    <property type="match status" value="1"/>
</dbReference>
<keyword evidence="3" id="KW-1185">Reference proteome</keyword>
<dbReference type="Gene3D" id="1.10.260.40">
    <property type="entry name" value="lambda repressor-like DNA-binding domains"/>
    <property type="match status" value="1"/>
</dbReference>
<dbReference type="EMBL" id="JAVRET010000003">
    <property type="protein sequence ID" value="MDT0407911.1"/>
    <property type="molecule type" value="Genomic_DNA"/>
</dbReference>
<feature type="domain" description="HTH cro/C1-type" evidence="1">
    <location>
        <begin position="17"/>
        <end position="72"/>
    </location>
</feature>